<keyword evidence="2" id="KW-1185">Reference proteome</keyword>
<dbReference type="AlphaFoldDB" id="A0A1J7J2U2"/>
<dbReference type="InParanoid" id="A0A1J7J2U2"/>
<dbReference type="Proteomes" id="UP000182658">
    <property type="component" value="Unassembled WGS sequence"/>
</dbReference>
<accession>A0A1J7J2U2</accession>
<evidence type="ECO:0000313" key="1">
    <source>
        <dbReference type="EMBL" id="OIW24144.1"/>
    </source>
</evidence>
<evidence type="ECO:0000313" key="2">
    <source>
        <dbReference type="Proteomes" id="UP000182658"/>
    </source>
</evidence>
<gene>
    <name evidence="1" type="ORF">CONLIGDRAFT_648939</name>
</gene>
<name>A0A1J7J2U2_9PEZI</name>
<proteinExistence type="predicted"/>
<dbReference type="EMBL" id="KV875104">
    <property type="protein sequence ID" value="OIW24144.1"/>
    <property type="molecule type" value="Genomic_DNA"/>
</dbReference>
<organism evidence="1 2">
    <name type="scientific">Coniochaeta ligniaria NRRL 30616</name>
    <dbReference type="NCBI Taxonomy" id="1408157"/>
    <lineage>
        <taxon>Eukaryota</taxon>
        <taxon>Fungi</taxon>
        <taxon>Dikarya</taxon>
        <taxon>Ascomycota</taxon>
        <taxon>Pezizomycotina</taxon>
        <taxon>Sordariomycetes</taxon>
        <taxon>Sordariomycetidae</taxon>
        <taxon>Coniochaetales</taxon>
        <taxon>Coniochaetaceae</taxon>
        <taxon>Coniochaeta</taxon>
    </lineage>
</organism>
<protein>
    <submittedName>
        <fullName evidence="1">Uncharacterized protein</fullName>
    </submittedName>
</protein>
<sequence length="300" mass="31440">MPNSSNDTSNPGGDIHNQFGSGVLIKKTLGHTVDTVNATKISQQPRQSSWTSGSSLLLDLTGFSCFSGTLEAIASGVAPSRALRLSSRDGTKLTISPAGLVGSTGARTTPHRAYLRASTDQDLHLHDRTPYAIRPTWRSCHVDFPFPPHRQSHASKSSTEPSMRHPCDLSTPFGTSSAETVGAVRRAAVPCESPLPHATGQSLNIPNKVMATDGSQTDGKMDILAGDKEQKTGHRDGQAPSHIASCHSVTVSEALAGLGPAVPPFGFALAIGMIGIIDIIASSKQQTGCRGWLCTGATRA</sequence>
<reference evidence="1 2" key="1">
    <citation type="submission" date="2016-10" db="EMBL/GenBank/DDBJ databases">
        <title>Draft genome sequence of Coniochaeta ligniaria NRRL30616, a lignocellulolytic fungus for bioabatement of inhibitors in plant biomass hydrolysates.</title>
        <authorList>
            <consortium name="DOE Joint Genome Institute"/>
            <person name="Jimenez D.J."/>
            <person name="Hector R.E."/>
            <person name="Riley R."/>
            <person name="Sun H."/>
            <person name="Grigoriev I.V."/>
            <person name="Van Elsas J.D."/>
            <person name="Nichols N.N."/>
        </authorList>
    </citation>
    <scope>NUCLEOTIDE SEQUENCE [LARGE SCALE GENOMIC DNA]</scope>
    <source>
        <strain evidence="1 2">NRRL 30616</strain>
    </source>
</reference>